<evidence type="ECO:0000256" key="3">
    <source>
        <dbReference type="ARBA" id="ARBA00022723"/>
    </source>
</evidence>
<keyword evidence="4" id="KW-0223">Dioxygenase</keyword>
<dbReference type="RefSeq" id="XP_046058552.1">
    <property type="nucleotide sequence ID" value="XM_046208164.1"/>
</dbReference>
<comment type="caution">
    <text evidence="9">The sequence shown here is derived from an EMBL/GenBank/DDBJ whole genome shotgun (WGS) entry which is preliminary data.</text>
</comment>
<evidence type="ECO:0000313" key="9">
    <source>
        <dbReference type="EMBL" id="KAH3661428.1"/>
    </source>
</evidence>
<keyword evidence="10" id="KW-1185">Reference proteome</keyword>
<dbReference type="InterPro" id="IPR003819">
    <property type="entry name" value="TauD/TfdA-like"/>
</dbReference>
<evidence type="ECO:0000256" key="6">
    <source>
        <dbReference type="ARBA" id="ARBA00023004"/>
    </source>
</evidence>
<evidence type="ECO:0000256" key="4">
    <source>
        <dbReference type="ARBA" id="ARBA00022964"/>
    </source>
</evidence>
<evidence type="ECO:0000256" key="5">
    <source>
        <dbReference type="ARBA" id="ARBA00023002"/>
    </source>
</evidence>
<dbReference type="GO" id="GO:0005737">
    <property type="term" value="C:cytoplasm"/>
    <property type="evidence" value="ECO:0007669"/>
    <property type="project" value="TreeGrafter"/>
</dbReference>
<feature type="compositionally biased region" description="Acidic residues" evidence="7">
    <location>
        <begin position="376"/>
        <end position="389"/>
    </location>
</feature>
<accession>A0A9P8T059</accession>
<evidence type="ECO:0000256" key="2">
    <source>
        <dbReference type="ARBA" id="ARBA00005896"/>
    </source>
</evidence>
<proteinExistence type="inferred from homology"/>
<dbReference type="InterPro" id="IPR042098">
    <property type="entry name" value="TauD-like_sf"/>
</dbReference>
<keyword evidence="3" id="KW-0479">Metal-binding</keyword>
<feature type="domain" description="TauD/TfdA-like" evidence="8">
    <location>
        <begin position="91"/>
        <end position="365"/>
    </location>
</feature>
<keyword evidence="6" id="KW-0408">Iron</keyword>
<reference evidence="9" key="2">
    <citation type="submission" date="2021-01" db="EMBL/GenBank/DDBJ databases">
        <authorList>
            <person name="Schikora-Tamarit M.A."/>
        </authorList>
    </citation>
    <scope>NUCLEOTIDE SEQUENCE</scope>
    <source>
        <strain evidence="9">CBS6075</strain>
    </source>
</reference>
<dbReference type="EMBL" id="JAEUBE010000487">
    <property type="protein sequence ID" value="KAH3661428.1"/>
    <property type="molecule type" value="Genomic_DNA"/>
</dbReference>
<dbReference type="PANTHER" id="PTHR30468:SF1">
    <property type="entry name" value="ALPHA-KETOGLUTARATE-DEPENDENT SULFONATE DIOXYGENASE"/>
    <property type="match status" value="1"/>
</dbReference>
<dbReference type="SUPFAM" id="SSF51197">
    <property type="entry name" value="Clavaminate synthase-like"/>
    <property type="match status" value="1"/>
</dbReference>
<dbReference type="GO" id="GO:0016706">
    <property type="term" value="F:2-oxoglutarate-dependent dioxygenase activity"/>
    <property type="evidence" value="ECO:0007669"/>
    <property type="project" value="TreeGrafter"/>
</dbReference>
<protein>
    <recommendedName>
        <fullName evidence="8">TauD/TfdA-like domain-containing protein</fullName>
    </recommendedName>
</protein>
<evidence type="ECO:0000256" key="7">
    <source>
        <dbReference type="SAM" id="MobiDB-lite"/>
    </source>
</evidence>
<dbReference type="Proteomes" id="UP000769157">
    <property type="component" value="Unassembled WGS sequence"/>
</dbReference>
<comment type="cofactor">
    <cofactor evidence="1">
        <name>Fe(2+)</name>
        <dbReference type="ChEBI" id="CHEBI:29033"/>
    </cofactor>
</comment>
<dbReference type="Gene3D" id="3.60.130.10">
    <property type="entry name" value="Clavaminate synthase-like"/>
    <property type="match status" value="1"/>
</dbReference>
<sequence length="389" mass="43798">MESRSAHFSDDLYSQLKYIDSSRVFSVQSTMETIIATRPTETDGKPLYPDYLPFYDPLEKVEDIGEFKHEDPGARADPSLKNLLKDATKIVELAPAIGTEIHGTQLSKLSSEGLDELALLAAKRGVLVFRDQDFADIGFDKQLAIARHFGPLHIHGWAPHPAKGPPEFMIIYDDKDDLRVRKSWKGRSPVQFHSDQSAEPQTPGTSILCMLECPPTAGGDTIFSSGYLAYERLSPKFRKRLDGLRAVHCNVGVANAELSNNGNSAIQRRDVCRTVHPVVVVHPVTKRKALYVTPVYTESIVGMQKEESDALLAFLFAHIIRGQDFACRVRYEKGTVVVWDQRITCHSQTLDYPIDKYRRHGFRLTPLANKPIPAEPESDDERLDEYLYD</sequence>
<dbReference type="GeneID" id="70238799"/>
<dbReference type="PANTHER" id="PTHR30468">
    <property type="entry name" value="ALPHA-KETOGLUTARATE-DEPENDENT SULFONATE DIOXYGENASE"/>
    <property type="match status" value="1"/>
</dbReference>
<dbReference type="GO" id="GO:0046872">
    <property type="term" value="F:metal ion binding"/>
    <property type="evidence" value="ECO:0007669"/>
    <property type="project" value="UniProtKB-KW"/>
</dbReference>
<evidence type="ECO:0000313" key="10">
    <source>
        <dbReference type="Proteomes" id="UP000769157"/>
    </source>
</evidence>
<dbReference type="AlphaFoldDB" id="A0A9P8T059"/>
<evidence type="ECO:0000256" key="1">
    <source>
        <dbReference type="ARBA" id="ARBA00001954"/>
    </source>
</evidence>
<gene>
    <name evidence="9" type="ORF">OGAPHI_006835</name>
</gene>
<dbReference type="InterPro" id="IPR051323">
    <property type="entry name" value="AtsK-like"/>
</dbReference>
<evidence type="ECO:0000259" key="8">
    <source>
        <dbReference type="Pfam" id="PF02668"/>
    </source>
</evidence>
<keyword evidence="5" id="KW-0560">Oxidoreductase</keyword>
<comment type="similarity">
    <text evidence="2">Belongs to the TfdA dioxygenase family.</text>
</comment>
<dbReference type="Pfam" id="PF02668">
    <property type="entry name" value="TauD"/>
    <property type="match status" value="1"/>
</dbReference>
<reference evidence="9" key="1">
    <citation type="journal article" date="2021" name="Open Biol.">
        <title>Shared evolutionary footprints suggest mitochondrial oxidative damage underlies multiple complex I losses in fungi.</title>
        <authorList>
            <person name="Schikora-Tamarit M.A."/>
            <person name="Marcet-Houben M."/>
            <person name="Nosek J."/>
            <person name="Gabaldon T."/>
        </authorList>
    </citation>
    <scope>NUCLEOTIDE SEQUENCE</scope>
    <source>
        <strain evidence="9">CBS6075</strain>
    </source>
</reference>
<organism evidence="9 10">
    <name type="scientific">Ogataea philodendri</name>
    <dbReference type="NCBI Taxonomy" id="1378263"/>
    <lineage>
        <taxon>Eukaryota</taxon>
        <taxon>Fungi</taxon>
        <taxon>Dikarya</taxon>
        <taxon>Ascomycota</taxon>
        <taxon>Saccharomycotina</taxon>
        <taxon>Pichiomycetes</taxon>
        <taxon>Pichiales</taxon>
        <taxon>Pichiaceae</taxon>
        <taxon>Ogataea</taxon>
    </lineage>
</organism>
<feature type="region of interest" description="Disordered" evidence="7">
    <location>
        <begin position="369"/>
        <end position="389"/>
    </location>
</feature>
<dbReference type="OrthoDB" id="10257314at2759"/>
<name>A0A9P8T059_9ASCO</name>